<dbReference type="InterPro" id="IPR000873">
    <property type="entry name" value="AMP-dep_synth/lig_dom"/>
</dbReference>
<reference evidence="3 4" key="1">
    <citation type="submission" date="2016-07" db="EMBL/GenBank/DDBJ databases">
        <title>Draft genome sequence of Prauserella muralis DSM 45305, isolated from a mould-covered wall in an indoor environment.</title>
        <authorList>
            <person name="Ruckert C."/>
            <person name="Albersmeier A."/>
            <person name="Jiang C.-L."/>
            <person name="Jiang Y."/>
            <person name="Kalinowski J."/>
            <person name="Schneider O."/>
            <person name="Winkler A."/>
            <person name="Zotchev S.B."/>
        </authorList>
    </citation>
    <scope>NUCLEOTIDE SEQUENCE [LARGE SCALE GENOMIC DNA]</scope>
    <source>
        <strain evidence="3 4">DSM 45305</strain>
    </source>
</reference>
<dbReference type="InterPro" id="IPR050237">
    <property type="entry name" value="ATP-dep_AMP-bd_enzyme"/>
</dbReference>
<gene>
    <name evidence="3" type="ORF">BAY60_29435</name>
</gene>
<protein>
    <submittedName>
        <fullName evidence="3">AMP-dependent synthetase</fullName>
    </submittedName>
</protein>
<dbReference type="Pfam" id="PF00501">
    <property type="entry name" value="AMP-binding"/>
    <property type="match status" value="1"/>
</dbReference>
<dbReference type="PANTHER" id="PTHR43767">
    <property type="entry name" value="LONG-CHAIN-FATTY-ACID--COA LIGASE"/>
    <property type="match status" value="1"/>
</dbReference>
<sequence>MDVPSLMRQSVRFHGDRTALVAGRRSLTFGEAWERGIRVANGLRAAGVRPGDRVAAVEDNTLGCADLFLGAAIAGAVRVPLYPRSSREAHAVMMAQTDTVLVVAEQPYAEAVKGLEREVPSLQTVLVRDAGWEDWLAAQSADDPLVEVAPDDWYIIRHSSGTTGRPKGVGYTQHDWLVNCRNWYYRLPNLNWDSVVGHAAPISHASGYLFLPAWLSGASNVLFGAFSAESTLELVETHRVTHLCLPPTMLAAVAADPSASGRDFSALQCLLVGGSPITDRTIEAGRRVFGDVLYQVYGQTEATPLTFLTPEEWFATVPGSTPMRSAGRVLPFCRLEIRDPVGAVLEPGGVGEVWTQVEAQMSGYWGDPERTADRLVDGWIRTGDIGRLDANGYLYLLDRVDDMIVSGGFNIWPAELETIIARHPDVRDVAVFGIPHPKWGETPMAVCVIEPGATVSEEEVIELVGTTLGRHQKPGRVQLTTEPLPVSPTGKVQRRVLREPHWAGYEGKVGGA</sequence>
<proteinExistence type="predicted"/>
<name>A0A2V4AG95_9PSEU</name>
<dbReference type="RefSeq" id="WP_112284878.1">
    <property type="nucleotide sequence ID" value="NZ_MASW01000007.1"/>
</dbReference>
<evidence type="ECO:0000313" key="3">
    <source>
        <dbReference type="EMBL" id="PXY18952.1"/>
    </source>
</evidence>
<dbReference type="InterPro" id="IPR025110">
    <property type="entry name" value="AMP-bd_C"/>
</dbReference>
<dbReference type="OrthoDB" id="9803968at2"/>
<evidence type="ECO:0000259" key="2">
    <source>
        <dbReference type="Pfam" id="PF13193"/>
    </source>
</evidence>
<dbReference type="InterPro" id="IPR020845">
    <property type="entry name" value="AMP-binding_CS"/>
</dbReference>
<feature type="domain" description="AMP-binding enzyme C-terminal" evidence="2">
    <location>
        <begin position="415"/>
        <end position="491"/>
    </location>
</feature>
<comment type="caution">
    <text evidence="3">The sequence shown here is derived from an EMBL/GenBank/DDBJ whole genome shotgun (WGS) entry which is preliminary data.</text>
</comment>
<accession>A0A2V4AG95</accession>
<dbReference type="Pfam" id="PF13193">
    <property type="entry name" value="AMP-binding_C"/>
    <property type="match status" value="1"/>
</dbReference>
<evidence type="ECO:0000313" key="4">
    <source>
        <dbReference type="Proteomes" id="UP000249915"/>
    </source>
</evidence>
<dbReference type="SUPFAM" id="SSF56801">
    <property type="entry name" value="Acetyl-CoA synthetase-like"/>
    <property type="match status" value="1"/>
</dbReference>
<evidence type="ECO:0000259" key="1">
    <source>
        <dbReference type="Pfam" id="PF00501"/>
    </source>
</evidence>
<dbReference type="PANTHER" id="PTHR43767:SF1">
    <property type="entry name" value="NONRIBOSOMAL PEPTIDE SYNTHASE PES1 (EUROFUNG)-RELATED"/>
    <property type="match status" value="1"/>
</dbReference>
<dbReference type="InterPro" id="IPR045851">
    <property type="entry name" value="AMP-bd_C_sf"/>
</dbReference>
<dbReference type="AlphaFoldDB" id="A0A2V4AG95"/>
<dbReference type="GO" id="GO:0016878">
    <property type="term" value="F:acid-thiol ligase activity"/>
    <property type="evidence" value="ECO:0007669"/>
    <property type="project" value="UniProtKB-ARBA"/>
</dbReference>
<feature type="domain" description="AMP-dependent synthetase/ligase" evidence="1">
    <location>
        <begin position="9"/>
        <end position="365"/>
    </location>
</feature>
<dbReference type="Gene3D" id="3.30.300.30">
    <property type="match status" value="1"/>
</dbReference>
<dbReference type="PROSITE" id="PS00455">
    <property type="entry name" value="AMP_BINDING"/>
    <property type="match status" value="1"/>
</dbReference>
<organism evidence="3 4">
    <name type="scientific">Prauserella muralis</name>
    <dbReference type="NCBI Taxonomy" id="588067"/>
    <lineage>
        <taxon>Bacteria</taxon>
        <taxon>Bacillati</taxon>
        <taxon>Actinomycetota</taxon>
        <taxon>Actinomycetes</taxon>
        <taxon>Pseudonocardiales</taxon>
        <taxon>Pseudonocardiaceae</taxon>
        <taxon>Prauserella</taxon>
    </lineage>
</organism>
<dbReference type="Proteomes" id="UP000249915">
    <property type="component" value="Unassembled WGS sequence"/>
</dbReference>
<dbReference type="Gene3D" id="3.40.50.12780">
    <property type="entry name" value="N-terminal domain of ligase-like"/>
    <property type="match status" value="1"/>
</dbReference>
<dbReference type="InterPro" id="IPR042099">
    <property type="entry name" value="ANL_N_sf"/>
</dbReference>
<keyword evidence="4" id="KW-1185">Reference proteome</keyword>
<dbReference type="EMBL" id="MASW01000007">
    <property type="protein sequence ID" value="PXY18952.1"/>
    <property type="molecule type" value="Genomic_DNA"/>
</dbReference>